<protein>
    <submittedName>
        <fullName evidence="1">Uncharacterized protein</fullName>
    </submittedName>
</protein>
<comment type="caution">
    <text evidence="1">The sequence shown here is derived from an EMBL/GenBank/DDBJ whole genome shotgun (WGS) entry which is preliminary data.</text>
</comment>
<evidence type="ECO:0000313" key="2">
    <source>
        <dbReference type="Proteomes" id="UP000823388"/>
    </source>
</evidence>
<proteinExistence type="predicted"/>
<name>A0A8T0VCT7_PANVG</name>
<keyword evidence="2" id="KW-1185">Reference proteome</keyword>
<sequence length="219" mass="24881">MVPGVIIDPDEGVFEDYKDEAMQTDLEFSLFILIIQKYWPPKSILPYCIVWPRIHSCCFKKQKSLMHLSVKIPNWQKTLSGIISDKNAIPISWVFSIVEELVKHYHGRIIHCHASTYATGFREIHLMVDLSWEPVVLPAITPAEHLSVIVHPVASGLPYITYLLESMEAFHSNRVIGITGICIDSQSDGIDYCIRIVEELKRNENAVEVAGTFIRVASF</sequence>
<dbReference type="Proteomes" id="UP000823388">
    <property type="component" value="Chromosome 2N"/>
</dbReference>
<dbReference type="AlphaFoldDB" id="A0A8T0VCT7"/>
<dbReference type="EMBL" id="CM029040">
    <property type="protein sequence ID" value="KAG2632147.1"/>
    <property type="molecule type" value="Genomic_DNA"/>
</dbReference>
<gene>
    <name evidence="1" type="ORF">PVAP13_2NG064800</name>
</gene>
<evidence type="ECO:0000313" key="1">
    <source>
        <dbReference type="EMBL" id="KAG2632147.1"/>
    </source>
</evidence>
<organism evidence="1 2">
    <name type="scientific">Panicum virgatum</name>
    <name type="common">Blackwell switchgrass</name>
    <dbReference type="NCBI Taxonomy" id="38727"/>
    <lineage>
        <taxon>Eukaryota</taxon>
        <taxon>Viridiplantae</taxon>
        <taxon>Streptophyta</taxon>
        <taxon>Embryophyta</taxon>
        <taxon>Tracheophyta</taxon>
        <taxon>Spermatophyta</taxon>
        <taxon>Magnoliopsida</taxon>
        <taxon>Liliopsida</taxon>
        <taxon>Poales</taxon>
        <taxon>Poaceae</taxon>
        <taxon>PACMAD clade</taxon>
        <taxon>Panicoideae</taxon>
        <taxon>Panicodae</taxon>
        <taxon>Paniceae</taxon>
        <taxon>Panicinae</taxon>
        <taxon>Panicum</taxon>
        <taxon>Panicum sect. Hiantes</taxon>
    </lineage>
</organism>
<accession>A0A8T0VCT7</accession>
<reference evidence="1" key="1">
    <citation type="submission" date="2020-05" db="EMBL/GenBank/DDBJ databases">
        <title>WGS assembly of Panicum virgatum.</title>
        <authorList>
            <person name="Lovell J.T."/>
            <person name="Jenkins J."/>
            <person name="Shu S."/>
            <person name="Juenger T.E."/>
            <person name="Schmutz J."/>
        </authorList>
    </citation>
    <scope>NUCLEOTIDE SEQUENCE</scope>
    <source>
        <strain evidence="1">AP13</strain>
    </source>
</reference>